<reference evidence="2 3" key="1">
    <citation type="journal article" date="2024" name="Commun. Biol.">
        <title>Comparative genomic analysis of thermophilic fungi reveals convergent evolutionary adaptations and gene losses.</title>
        <authorList>
            <person name="Steindorff A.S."/>
            <person name="Aguilar-Pontes M.V."/>
            <person name="Robinson A.J."/>
            <person name="Andreopoulos B."/>
            <person name="LaButti K."/>
            <person name="Kuo A."/>
            <person name="Mondo S."/>
            <person name="Riley R."/>
            <person name="Otillar R."/>
            <person name="Haridas S."/>
            <person name="Lipzen A."/>
            <person name="Grimwood J."/>
            <person name="Schmutz J."/>
            <person name="Clum A."/>
            <person name="Reid I.D."/>
            <person name="Moisan M.C."/>
            <person name="Butler G."/>
            <person name="Nguyen T.T.M."/>
            <person name="Dewar K."/>
            <person name="Conant G."/>
            <person name="Drula E."/>
            <person name="Henrissat B."/>
            <person name="Hansel C."/>
            <person name="Singer S."/>
            <person name="Hutchinson M.I."/>
            <person name="de Vries R.P."/>
            <person name="Natvig D.O."/>
            <person name="Powell A.J."/>
            <person name="Tsang A."/>
            <person name="Grigoriev I.V."/>
        </authorList>
    </citation>
    <scope>NUCLEOTIDE SEQUENCE [LARGE SCALE GENOMIC DNA]</scope>
    <source>
        <strain evidence="2 3">ATCC 24622</strain>
    </source>
</reference>
<evidence type="ECO:0000256" key="1">
    <source>
        <dbReference type="SAM" id="MobiDB-lite"/>
    </source>
</evidence>
<evidence type="ECO:0000313" key="2">
    <source>
        <dbReference type="EMBL" id="KAL1843820.1"/>
    </source>
</evidence>
<sequence length="99" mass="10571">MDDAVNLVPSGSKERVTWGSGGSDNVEAVRGGLDCDPSEVIVVVSGAVEMACGRERVDRWLECGTPEVVVVVLNAVPCDQCCAKRAWSGHWHAAGQRFE</sequence>
<protein>
    <submittedName>
        <fullName evidence="2">Uncharacterized protein</fullName>
    </submittedName>
</protein>
<organism evidence="2 3">
    <name type="scientific">Phialemonium thermophilum</name>
    <dbReference type="NCBI Taxonomy" id="223376"/>
    <lineage>
        <taxon>Eukaryota</taxon>
        <taxon>Fungi</taxon>
        <taxon>Dikarya</taxon>
        <taxon>Ascomycota</taxon>
        <taxon>Pezizomycotina</taxon>
        <taxon>Sordariomycetes</taxon>
        <taxon>Sordariomycetidae</taxon>
        <taxon>Cephalothecales</taxon>
        <taxon>Cephalothecaceae</taxon>
        <taxon>Phialemonium</taxon>
    </lineage>
</organism>
<feature type="region of interest" description="Disordered" evidence="1">
    <location>
        <begin position="1"/>
        <end position="21"/>
    </location>
</feature>
<proteinExistence type="predicted"/>
<keyword evidence="3" id="KW-1185">Reference proteome</keyword>
<dbReference type="EMBL" id="JAZHXJ010001787">
    <property type="protein sequence ID" value="KAL1843820.1"/>
    <property type="molecule type" value="Genomic_DNA"/>
</dbReference>
<gene>
    <name evidence="2" type="ORF">VTK73DRAFT_2713</name>
</gene>
<evidence type="ECO:0000313" key="3">
    <source>
        <dbReference type="Proteomes" id="UP001586593"/>
    </source>
</evidence>
<name>A0ABR3VQQ3_9PEZI</name>
<dbReference type="Proteomes" id="UP001586593">
    <property type="component" value="Unassembled WGS sequence"/>
</dbReference>
<comment type="caution">
    <text evidence="2">The sequence shown here is derived from an EMBL/GenBank/DDBJ whole genome shotgun (WGS) entry which is preliminary data.</text>
</comment>
<accession>A0ABR3VQQ3</accession>